<dbReference type="EMBL" id="RQHV01000029">
    <property type="protein sequence ID" value="TGN13364.1"/>
    <property type="molecule type" value="Genomic_DNA"/>
</dbReference>
<reference evidence="3" key="1">
    <citation type="journal article" date="2019" name="PLoS Negl. Trop. Dis.">
        <title>Revisiting the worldwide diversity of Leptospira species in the environment.</title>
        <authorList>
            <person name="Vincent A.T."/>
            <person name="Schiettekatte O."/>
            <person name="Bourhy P."/>
            <person name="Veyrier F.J."/>
            <person name="Picardeau M."/>
        </authorList>
    </citation>
    <scope>NUCLEOTIDE SEQUENCE [LARGE SCALE GENOMIC DNA]</scope>
    <source>
        <strain evidence="3">201400974</strain>
    </source>
</reference>
<dbReference type="OrthoDB" id="340531at2"/>
<feature type="transmembrane region" description="Helical" evidence="1">
    <location>
        <begin position="20"/>
        <end position="38"/>
    </location>
</feature>
<dbReference type="PANTHER" id="PTHR30273:SF2">
    <property type="entry name" value="PROTEIN FECR"/>
    <property type="match status" value="1"/>
</dbReference>
<evidence type="ECO:0000313" key="3">
    <source>
        <dbReference type="EMBL" id="TGN13364.1"/>
    </source>
</evidence>
<accession>A0A4R9LRJ3</accession>
<dbReference type="InterPro" id="IPR006860">
    <property type="entry name" value="FecR"/>
</dbReference>
<dbReference type="InterPro" id="IPR013783">
    <property type="entry name" value="Ig-like_fold"/>
</dbReference>
<protein>
    <recommendedName>
        <fullName evidence="2">FecR protein domain-containing protein</fullName>
    </recommendedName>
</protein>
<dbReference type="Proteomes" id="UP000298264">
    <property type="component" value="Unassembled WGS sequence"/>
</dbReference>
<dbReference type="Pfam" id="PF04773">
    <property type="entry name" value="FecR"/>
    <property type="match status" value="1"/>
</dbReference>
<evidence type="ECO:0000313" key="4">
    <source>
        <dbReference type="Proteomes" id="UP000298264"/>
    </source>
</evidence>
<dbReference type="GO" id="GO:0016989">
    <property type="term" value="F:sigma factor antagonist activity"/>
    <property type="evidence" value="ECO:0007669"/>
    <property type="project" value="TreeGrafter"/>
</dbReference>
<dbReference type="AlphaFoldDB" id="A0A4R9LRJ3"/>
<gene>
    <name evidence="3" type="ORF">EHS11_03800</name>
</gene>
<sequence>MGFLQELINKTMAYSRFEKWMIVLLIGILFLLSGLLYYEMNKRLDAGNAKIIGTITFKQRTVQRKYASRVVWEDMEQHFPLRNKDSIRTATAADAEITLNDGTKIQLNENSMILLNLDEDKANIDFAYGSLSAQNAGNGDSKIQIKTGETSVSVGNGDVKLSKEEGKNLSVSVEKGEAEIASLGKESQKIGTDEKATLQGNDGKLEIKKQELKPVSPNDLARFYTQENLQTVNFEFQSNPNYKNARIEISQNNSFTGNIVSEKIRGSYFKKSLKEGVYYWRLKSEDEISSVRKFTIYKTKSVDLVSPSNGQKIGATEETVYLNLLWTKSELSSNYKLEISDTKDFGKLIQSTTTMVNSISLPLGKGKYFWRVVSTDPSGTTLTSSVFSFNISEADKPKPPTLFNPQAGSNIDLVLAERKGIRFNWSATSSSSEFLLSQSPKFESVLLQKPVDGNFLDIKEKLPAGTYHWKVSLKNTDGSSGESSSVRSFEIKTLGAIKLHSPKDAVSFSVKDVYFSGIPFSWEKLSYIGNYQLQISADSSFSKILKSYSSAQNKLTVKDLDEGEYVWRVVLLNTDNSVLISSNPQKLTVTSPLISSKGLDSDESMSDETKEIPDLKLIFPSEGQTLNMTKSNSIRFRWSPVPGIKEYRFRLFNGKKEIYSVISKNTQFDFKKLDLLDEGEFRWTITSAVSQKPGENASTFKVELDAILEEVEVLSPDVQYEE</sequence>
<name>A0A4R9LRJ3_9LEPT</name>
<dbReference type="Gene3D" id="2.60.120.1440">
    <property type="match status" value="1"/>
</dbReference>
<keyword evidence="1" id="KW-0812">Transmembrane</keyword>
<proteinExistence type="predicted"/>
<dbReference type="Gene3D" id="2.60.40.10">
    <property type="entry name" value="Immunoglobulins"/>
    <property type="match status" value="3"/>
</dbReference>
<dbReference type="PANTHER" id="PTHR30273">
    <property type="entry name" value="PERIPLASMIC SIGNAL SENSOR AND SIGMA FACTOR ACTIVATOR FECR-RELATED"/>
    <property type="match status" value="1"/>
</dbReference>
<evidence type="ECO:0000259" key="2">
    <source>
        <dbReference type="Pfam" id="PF04773"/>
    </source>
</evidence>
<organism evidence="3 4">
    <name type="scientific">Leptospira ilyithenensis</name>
    <dbReference type="NCBI Taxonomy" id="2484901"/>
    <lineage>
        <taxon>Bacteria</taxon>
        <taxon>Pseudomonadati</taxon>
        <taxon>Spirochaetota</taxon>
        <taxon>Spirochaetia</taxon>
        <taxon>Leptospirales</taxon>
        <taxon>Leptospiraceae</taxon>
        <taxon>Leptospira</taxon>
    </lineage>
</organism>
<dbReference type="InterPro" id="IPR012373">
    <property type="entry name" value="Ferrdict_sens_TM"/>
</dbReference>
<keyword evidence="1" id="KW-0472">Membrane</keyword>
<comment type="caution">
    <text evidence="3">The sequence shown here is derived from an EMBL/GenBank/DDBJ whole genome shotgun (WGS) entry which is preliminary data.</text>
</comment>
<feature type="domain" description="FecR protein" evidence="2">
    <location>
        <begin position="85"/>
        <end position="178"/>
    </location>
</feature>
<evidence type="ECO:0000256" key="1">
    <source>
        <dbReference type="SAM" id="Phobius"/>
    </source>
</evidence>
<keyword evidence="1" id="KW-1133">Transmembrane helix</keyword>
<keyword evidence="4" id="KW-1185">Reference proteome</keyword>